<gene>
    <name evidence="1" type="ORF">U14_01441</name>
</gene>
<protein>
    <submittedName>
        <fullName evidence="1">Uncharacterized protein</fullName>
    </submittedName>
</protein>
<dbReference type="Proteomes" id="UP000030700">
    <property type="component" value="Unassembled WGS sequence"/>
</dbReference>
<proteinExistence type="predicted"/>
<sequence>MMDMILKAFKSILSYFYPHRRNVGLFKPNPLKIQTGVI</sequence>
<evidence type="ECO:0000313" key="1">
    <source>
        <dbReference type="EMBL" id="GAK50214.1"/>
    </source>
</evidence>
<organism evidence="1">
    <name type="scientific">Candidatus Moduliflexus flocculans</name>
    <dbReference type="NCBI Taxonomy" id="1499966"/>
    <lineage>
        <taxon>Bacteria</taxon>
        <taxon>Candidatus Moduliflexota</taxon>
        <taxon>Candidatus Moduliflexia</taxon>
        <taxon>Candidatus Moduliflexales</taxon>
        <taxon>Candidatus Moduliflexaceae</taxon>
    </lineage>
</organism>
<name>A0A0S6VY38_9BACT</name>
<dbReference type="HOGENOM" id="CLU_3324894_0_0_0"/>
<accession>A0A0S6VY38</accession>
<keyword evidence="2" id="KW-1185">Reference proteome</keyword>
<dbReference type="EMBL" id="DF820456">
    <property type="protein sequence ID" value="GAK50214.1"/>
    <property type="molecule type" value="Genomic_DNA"/>
</dbReference>
<reference evidence="1" key="1">
    <citation type="journal article" date="2015" name="PeerJ">
        <title>First genomic representation of candidate bacterial phylum KSB3 points to enhanced environmental sensing as a trigger of wastewater bulking.</title>
        <authorList>
            <person name="Sekiguchi Y."/>
            <person name="Ohashi A."/>
            <person name="Parks D.H."/>
            <person name="Yamauchi T."/>
            <person name="Tyson G.W."/>
            <person name="Hugenholtz P."/>
        </authorList>
    </citation>
    <scope>NUCLEOTIDE SEQUENCE [LARGE SCALE GENOMIC DNA]</scope>
</reference>
<evidence type="ECO:0000313" key="2">
    <source>
        <dbReference type="Proteomes" id="UP000030700"/>
    </source>
</evidence>
<dbReference type="AlphaFoldDB" id="A0A0S6VY38"/>